<evidence type="ECO:0000313" key="1">
    <source>
        <dbReference type="EMBL" id="PQO45889.1"/>
    </source>
</evidence>
<organism evidence="1 2">
    <name type="scientific">Blastopirellula marina</name>
    <dbReference type="NCBI Taxonomy" id="124"/>
    <lineage>
        <taxon>Bacteria</taxon>
        <taxon>Pseudomonadati</taxon>
        <taxon>Planctomycetota</taxon>
        <taxon>Planctomycetia</taxon>
        <taxon>Pirellulales</taxon>
        <taxon>Pirellulaceae</taxon>
        <taxon>Blastopirellula</taxon>
    </lineage>
</organism>
<proteinExistence type="predicted"/>
<dbReference type="RefSeq" id="WP_105335589.1">
    <property type="nucleotide sequence ID" value="NZ_PUHZ01000012.1"/>
</dbReference>
<gene>
    <name evidence="1" type="ORF">C5Y93_11580</name>
</gene>
<name>A0A2S8GN92_9BACT</name>
<dbReference type="OrthoDB" id="9945032at2"/>
<sequence>MTHPKINLELVRQRYLAWLDAEERSFNAHRQSFVESLAWIKADSIVNADHVLQFWQRPAASRPSTYRLLGELAQVGILVKAPEADGMTFWAHADCFDFGNDADAS</sequence>
<dbReference type="AlphaFoldDB" id="A0A2S8GN92"/>
<evidence type="ECO:0000313" key="2">
    <source>
        <dbReference type="Proteomes" id="UP000237819"/>
    </source>
</evidence>
<accession>A0A2S8GN92</accession>
<protein>
    <submittedName>
        <fullName evidence="1">Uncharacterized protein</fullName>
    </submittedName>
</protein>
<dbReference type="EMBL" id="PUHZ01000012">
    <property type="protein sequence ID" value="PQO45889.1"/>
    <property type="molecule type" value="Genomic_DNA"/>
</dbReference>
<comment type="caution">
    <text evidence="1">The sequence shown here is derived from an EMBL/GenBank/DDBJ whole genome shotgun (WGS) entry which is preliminary data.</text>
</comment>
<dbReference type="Proteomes" id="UP000237819">
    <property type="component" value="Unassembled WGS sequence"/>
</dbReference>
<reference evidence="1 2" key="1">
    <citation type="submission" date="2018-02" db="EMBL/GenBank/DDBJ databases">
        <title>Comparative genomes isolates from brazilian mangrove.</title>
        <authorList>
            <person name="Araujo J.E."/>
            <person name="Taketani R.G."/>
            <person name="Silva M.C.P."/>
            <person name="Loureco M.V."/>
            <person name="Andreote F.D."/>
        </authorList>
    </citation>
    <scope>NUCLEOTIDE SEQUENCE [LARGE SCALE GENOMIC DNA]</scope>
    <source>
        <strain evidence="1 2">Nap-Phe MGV</strain>
    </source>
</reference>